<accession>L0B142</accession>
<sequence length="178" mass="20985">MGSNLPIKTLVTKLTKLPLKRHTTPLNIKRLPYYYEKHKHISLFSGDWRRIKCDCVYLKTKQEYLRLVLLAKIANMEPKVDINEDDRTDSEFEECTEVIKNAKYVYFGDIDKFQTKAPEFNVKSLLIPLELLHSEEFEDDLSKKIVESAKRMNSIKKIAICAHSNHLWNFYNQLLRHG</sequence>
<dbReference type="eggNOG" id="ENOG502QWW2">
    <property type="taxonomic scope" value="Eukaryota"/>
</dbReference>
<dbReference type="Proteomes" id="UP000031512">
    <property type="component" value="Chromosome 3"/>
</dbReference>
<dbReference type="AlphaFoldDB" id="L0B142"/>
<dbReference type="OrthoDB" id="3237at27994"/>
<gene>
    <name evidence="1" type="ORF">BEWA_002560</name>
</gene>
<dbReference type="EMBL" id="CP001670">
    <property type="protein sequence ID" value="AFZ80849.1"/>
    <property type="molecule type" value="Genomic_DNA"/>
</dbReference>
<name>L0B142_THEEQ</name>
<dbReference type="RefSeq" id="XP_004830515.1">
    <property type="nucleotide sequence ID" value="XM_004830458.1"/>
</dbReference>
<keyword evidence="2" id="KW-1185">Reference proteome</keyword>
<protein>
    <submittedName>
        <fullName evidence="1">Uncharacterized protein</fullName>
    </submittedName>
</protein>
<evidence type="ECO:0000313" key="2">
    <source>
        <dbReference type="Proteomes" id="UP000031512"/>
    </source>
</evidence>
<proteinExistence type="predicted"/>
<dbReference type="GeneID" id="15804736"/>
<organism evidence="1 2">
    <name type="scientific">Theileria equi strain WA</name>
    <dbReference type="NCBI Taxonomy" id="1537102"/>
    <lineage>
        <taxon>Eukaryota</taxon>
        <taxon>Sar</taxon>
        <taxon>Alveolata</taxon>
        <taxon>Apicomplexa</taxon>
        <taxon>Aconoidasida</taxon>
        <taxon>Piroplasmida</taxon>
        <taxon>Theileriidae</taxon>
        <taxon>Theileria</taxon>
    </lineage>
</organism>
<dbReference type="VEuPathDB" id="PiroplasmaDB:BEWA_002560"/>
<dbReference type="KEGG" id="beq:BEWA_002560"/>
<evidence type="ECO:0000313" key="1">
    <source>
        <dbReference type="EMBL" id="AFZ80849.1"/>
    </source>
</evidence>
<reference evidence="1 2" key="1">
    <citation type="journal article" date="2012" name="BMC Genomics">
        <title>Comparative genomic analysis and phylogenetic position of Theileria equi.</title>
        <authorList>
            <person name="Kappmeyer L.S."/>
            <person name="Thiagarajan M."/>
            <person name="Herndon D.R."/>
            <person name="Ramsay J.D."/>
            <person name="Caler E."/>
            <person name="Djikeng A."/>
            <person name="Gillespie J.J."/>
            <person name="Lau A.O."/>
            <person name="Roalson E.H."/>
            <person name="Silva J.C."/>
            <person name="Silva M.G."/>
            <person name="Suarez C.E."/>
            <person name="Ueti M.W."/>
            <person name="Nene V.M."/>
            <person name="Mealey R.H."/>
            <person name="Knowles D.P."/>
            <person name="Brayton K.A."/>
        </authorList>
    </citation>
    <scope>NUCLEOTIDE SEQUENCE [LARGE SCALE GENOMIC DNA]</scope>
    <source>
        <strain evidence="1 2">WA</strain>
    </source>
</reference>